<gene>
    <name evidence="9" type="ORF">ACFFJ3_18450</name>
</gene>
<evidence type="ECO:0000259" key="8">
    <source>
        <dbReference type="Pfam" id="PF25023"/>
    </source>
</evidence>
<proteinExistence type="inferred from homology"/>
<protein>
    <submittedName>
        <fullName evidence="9">EndoU domain-containing protein</fullName>
    </submittedName>
</protein>
<dbReference type="InterPro" id="IPR001826">
    <property type="entry name" value="RHS"/>
</dbReference>
<keyword evidence="4" id="KW-0812">Transmembrane</keyword>
<dbReference type="InterPro" id="IPR031325">
    <property type="entry name" value="RHS_repeat"/>
</dbReference>
<evidence type="ECO:0000313" key="9">
    <source>
        <dbReference type="EMBL" id="MFC0228454.1"/>
    </source>
</evidence>
<feature type="domain" description="RHS protein conserved region" evidence="5">
    <location>
        <begin position="1385"/>
        <end position="1419"/>
    </location>
</feature>
<comment type="similarity">
    <text evidence="1">Belongs to the RHS family.</text>
</comment>
<dbReference type="InterPro" id="IPR029501">
    <property type="entry name" value="EndoU_bac"/>
</dbReference>
<feature type="domain" description="Teneurin-like YD-shell" evidence="8">
    <location>
        <begin position="613"/>
        <end position="778"/>
    </location>
</feature>
<dbReference type="InterPro" id="IPR022385">
    <property type="entry name" value="Rhs_assc_core"/>
</dbReference>
<evidence type="ECO:0000256" key="2">
    <source>
        <dbReference type="ARBA" id="ARBA00022737"/>
    </source>
</evidence>
<evidence type="ECO:0000259" key="6">
    <source>
        <dbReference type="Pfam" id="PF14436"/>
    </source>
</evidence>
<evidence type="ECO:0000256" key="1">
    <source>
        <dbReference type="ARBA" id="ARBA00009455"/>
    </source>
</evidence>
<keyword evidence="4" id="KW-0472">Membrane</keyword>
<accession>A0ABV6EHH8</accession>
<organism evidence="9 10">
    <name type="scientific">Serratia aquatilis</name>
    <dbReference type="NCBI Taxonomy" id="1737515"/>
    <lineage>
        <taxon>Bacteria</taxon>
        <taxon>Pseudomonadati</taxon>
        <taxon>Pseudomonadota</taxon>
        <taxon>Gammaproteobacteria</taxon>
        <taxon>Enterobacterales</taxon>
        <taxon>Yersiniaceae</taxon>
        <taxon>Serratia</taxon>
    </lineage>
</organism>
<dbReference type="Gene3D" id="2.180.10.10">
    <property type="entry name" value="RHS repeat-associated core"/>
    <property type="match status" value="3"/>
</dbReference>
<dbReference type="InterPro" id="IPR013783">
    <property type="entry name" value="Ig-like_fold"/>
</dbReference>
<dbReference type="Pfam" id="PF05593">
    <property type="entry name" value="RHS_repeat"/>
    <property type="match status" value="2"/>
</dbReference>
<dbReference type="Pfam" id="PF14436">
    <property type="entry name" value="EndoU_bacteria"/>
    <property type="match status" value="1"/>
</dbReference>
<keyword evidence="4" id="KW-1133">Transmembrane helix</keyword>
<evidence type="ECO:0000256" key="3">
    <source>
        <dbReference type="SAM" id="MobiDB-lite"/>
    </source>
</evidence>
<dbReference type="Gene3D" id="2.60.40.10">
    <property type="entry name" value="Immunoglobulins"/>
    <property type="match status" value="1"/>
</dbReference>
<feature type="transmembrane region" description="Helical" evidence="4">
    <location>
        <begin position="307"/>
        <end position="330"/>
    </location>
</feature>
<feature type="region of interest" description="Disordered" evidence="3">
    <location>
        <begin position="381"/>
        <end position="420"/>
    </location>
</feature>
<evidence type="ECO:0000256" key="4">
    <source>
        <dbReference type="SAM" id="Phobius"/>
    </source>
</evidence>
<dbReference type="InterPro" id="IPR045351">
    <property type="entry name" value="DUF6531"/>
</dbReference>
<dbReference type="PANTHER" id="PTHR32305">
    <property type="match status" value="1"/>
</dbReference>
<dbReference type="NCBIfam" id="TIGR03696">
    <property type="entry name" value="Rhs_assc_core"/>
    <property type="match status" value="1"/>
</dbReference>
<dbReference type="Pfam" id="PF03527">
    <property type="entry name" value="RHS"/>
    <property type="match status" value="1"/>
</dbReference>
<comment type="caution">
    <text evidence="9">The sequence shown here is derived from an EMBL/GenBank/DDBJ whole genome shotgun (WGS) entry which is preliminary data.</text>
</comment>
<feature type="compositionally biased region" description="Basic and acidic residues" evidence="3">
    <location>
        <begin position="393"/>
        <end position="403"/>
    </location>
</feature>
<dbReference type="PRINTS" id="PR00394">
    <property type="entry name" value="RHSPROTEIN"/>
</dbReference>
<dbReference type="PANTHER" id="PTHR32305:SF15">
    <property type="entry name" value="PROTEIN RHSA-RELATED"/>
    <property type="match status" value="1"/>
</dbReference>
<dbReference type="Pfam" id="PF20148">
    <property type="entry name" value="DUF6531"/>
    <property type="match status" value="1"/>
</dbReference>
<feature type="compositionally biased region" description="Polar residues" evidence="3">
    <location>
        <begin position="381"/>
        <end position="391"/>
    </location>
</feature>
<feature type="domain" description="DUF6531" evidence="7">
    <location>
        <begin position="424"/>
        <end position="491"/>
    </location>
</feature>
<reference evidence="9 10" key="1">
    <citation type="submission" date="2024-09" db="EMBL/GenBank/DDBJ databases">
        <authorList>
            <person name="Sun Q."/>
            <person name="Mori K."/>
        </authorList>
    </citation>
    <scope>NUCLEOTIDE SEQUENCE [LARGE SCALE GENOMIC DNA]</scope>
    <source>
        <strain evidence="9 10">CCM 8626</strain>
    </source>
</reference>
<dbReference type="RefSeq" id="WP_380678065.1">
    <property type="nucleotide sequence ID" value="NZ_CP173186.1"/>
</dbReference>
<evidence type="ECO:0000259" key="7">
    <source>
        <dbReference type="Pfam" id="PF20148"/>
    </source>
</evidence>
<dbReference type="EMBL" id="JBHLXG010000018">
    <property type="protein sequence ID" value="MFC0228454.1"/>
    <property type="molecule type" value="Genomic_DNA"/>
</dbReference>
<feature type="domain" description="Teneurin-like YD-shell" evidence="8">
    <location>
        <begin position="856"/>
        <end position="1041"/>
    </location>
</feature>
<dbReference type="InterPro" id="IPR006530">
    <property type="entry name" value="YD"/>
</dbReference>
<dbReference type="Proteomes" id="UP001589792">
    <property type="component" value="Unassembled WGS sequence"/>
</dbReference>
<evidence type="ECO:0000259" key="5">
    <source>
        <dbReference type="Pfam" id="PF03527"/>
    </source>
</evidence>
<evidence type="ECO:0000313" key="10">
    <source>
        <dbReference type="Proteomes" id="UP001589792"/>
    </source>
</evidence>
<dbReference type="NCBIfam" id="TIGR01643">
    <property type="entry name" value="YD_repeat_2x"/>
    <property type="match status" value="3"/>
</dbReference>
<keyword evidence="2" id="KW-0677">Repeat</keyword>
<sequence>MMTTAYITGIDQSLLAFKNKTLITEEYRQLIKEWAIPNKVIGAAGGPTLEMEKTLSLNGEKTVISEKEKSFDSSVVTCPKSGEVKIALAYQSTLNLPIPDVTIELYEGSRRLLGTKVGTQKTDQQGEARFPNLTAGKKYYVRAIDTQLEQHTDQMLHAYDGLMLEMYSTLSAQWLTYRPQWQLNKIDEALLTTFGKGLYDGIFSMWGDIKLAFDVVSDPKKYGQKIYTEAGKYKDLITQVDVQNIEALLGNSKQMARELLALFNDEAALYLFTRSVELHLRMYPWGTLLAPLANAGGAMIGDTLVGIVIGALLSLVTGGLGLAFLVYKLGKALKKLGSAMQLIWKGIKTILFSTLKLVESFFNKTREWNAKRQANATLKQNRENLLSSSTHAEPVDTAKKEKNQPAQDPVGKPTRDNECNPATGCPVSLINGEELLSLEDGRLIGLAPFIFQRQYRSSAVERPSVFGFGWSHSLQHTVEFIGDEVRWTDHQSLTTALPLPSEAAPSGLNLLAGAAAYLGEEDDEYCLTANSLEGWMLHVQRVPGQTTGHIIGFSQKQLRLSVEYHQGLPVRLVHPAGIALQFSYQQLPQGWRLTQLSLVPTTGSKDAPHPLMTYAYDERGQLSAAANAAGETERYQYREDHVFSLRQLAGGAEFYWEWQGEGKLARAVRHWSNLPNFDQHYLWDEEPGAVTVVHQDGSRETWQHDTRYRRLLKKVDPDGAVHLHTYGERGELLSETDPLGNRTEYGYNRDLQCTWVRAPDGQEIRYRYIRGRVVEKTTYSVDGEDNVREHYRYDTHGNLTEETDALGNSCHYRWSEQGGLEEVHYPDGSRERFVRDAFGQVLEHHQRNGQSHYYRYNALGQLVRHSDNPRLDGAGANVTRYSWNAANRLETIQAPDGTTRHYRYNAYGKVTSERDEKGLTTQYEYYPHSHLVSRVIYPDLSQVEYRYDNTKNFVSDIINQNGEHHRLAYHPNGLVSEEHTFDGRHFVYDYDLNGHLTQRTEYGTRQSEQTALVTRYERDAAGRLMRKVLPDGNVISYAYDSFNRLRLVDDGQWPLAYGYDEAGRLTEEYQGFASLFYGYDSAGNLTRQRLPDGNLLAYHYHQGQVARIDLNGRVLSEHKYRGEREIRRITGEVVSEFDYDGQQRLRHQQATAIAAAETAGEQPAITRLMQRHYDYDPTGNLTHILDPHKGNREYRYDHQHRLTEAQHHPIAYPETVPQAFRWQGTREQFQHDAAGNVLGNGATTRGNLLKQQGDTRFEYDEFGNLTREVRSEKPRWVREFRYDCQHRLVEFIEERQGQKTHFTYAYDAFGRRIKKRDLLAQRPDALTRFFWQGDRMVAECADNDNIFTADDPKPAYQATYKSYLYSPDSFAPLAQLLGKGRKAEIYYYLNDHLGTPQELVNGKGQVAWSVAYRAYGNLAVAFVETVGQPLRFQGQYYDSESGLHYNRHRYYSPETARFITPDPIGLAGGLNQTQYVPNPTGWVDPLGLASAQGDCPPRVNAEHIFHGEINKKGKAVGFHHERGIGYEGKARVTEITQAPNEMGVYKGKVEIFNPATGQWIAKGPESTFFPKEWDRAKILNEVKGAYANSTTLPTGKWSGTSPSGVSIGGYIDKNGKINTAFPELAPLNKIKE</sequence>
<dbReference type="InterPro" id="IPR050708">
    <property type="entry name" value="T6SS_VgrG/RHS"/>
</dbReference>
<dbReference type="Pfam" id="PF25023">
    <property type="entry name" value="TEN_YD-shell"/>
    <property type="match status" value="2"/>
</dbReference>
<name>A0ABV6EHH8_9GAMM</name>
<keyword evidence="10" id="KW-1185">Reference proteome</keyword>
<dbReference type="InterPro" id="IPR056823">
    <property type="entry name" value="TEN-like_YD-shell"/>
</dbReference>
<feature type="domain" description="Bacterial EndoU nuclease" evidence="6">
    <location>
        <begin position="1500"/>
        <end position="1623"/>
    </location>
</feature>